<evidence type="ECO:0000313" key="2">
    <source>
        <dbReference type="EMBL" id="AVW91531.1"/>
    </source>
</evidence>
<feature type="chain" id="PRO_5015344547" evidence="1">
    <location>
        <begin position="23"/>
        <end position="101"/>
    </location>
</feature>
<sequence length="101" mass="11112">MLRFVFSILFLTQALAPTLASACEKAPYYAETREAIDGHDIERVEQILNDSQDLFDAGRRSADDLRCLFGQFENAPVHDFLYRGLACGLPDLGLCADGAGL</sequence>
<accession>A0A2R4M2Y4</accession>
<keyword evidence="1" id="KW-0732">Signal</keyword>
<dbReference type="AlphaFoldDB" id="A0A2R4M2Y4"/>
<protein>
    <submittedName>
        <fullName evidence="2">Uncharacterized protein</fullName>
    </submittedName>
</protein>
<dbReference type="EMBL" id="CP028475">
    <property type="protein sequence ID" value="AVW91531.1"/>
    <property type="molecule type" value="Genomic_DNA"/>
</dbReference>
<gene>
    <name evidence="2" type="ORF">DA792_10920</name>
</gene>
<name>A0A2R4M2Y4_9RHOB</name>
<dbReference type="Proteomes" id="UP000241447">
    <property type="component" value="Chromosome"/>
</dbReference>
<organism evidence="2 3">
    <name type="scientific">Celeribacter baekdonensis</name>
    <dbReference type="NCBI Taxonomy" id="875171"/>
    <lineage>
        <taxon>Bacteria</taxon>
        <taxon>Pseudomonadati</taxon>
        <taxon>Pseudomonadota</taxon>
        <taxon>Alphaproteobacteria</taxon>
        <taxon>Rhodobacterales</taxon>
        <taxon>Roseobacteraceae</taxon>
        <taxon>Celeribacter</taxon>
    </lineage>
</organism>
<evidence type="ECO:0000313" key="3">
    <source>
        <dbReference type="Proteomes" id="UP000241447"/>
    </source>
</evidence>
<feature type="signal peptide" evidence="1">
    <location>
        <begin position="1"/>
        <end position="22"/>
    </location>
</feature>
<proteinExistence type="predicted"/>
<evidence type="ECO:0000256" key="1">
    <source>
        <dbReference type="SAM" id="SignalP"/>
    </source>
</evidence>
<dbReference type="PROSITE" id="PS51257">
    <property type="entry name" value="PROKAR_LIPOPROTEIN"/>
    <property type="match status" value="1"/>
</dbReference>
<dbReference type="KEGG" id="cbak:DA792_10920"/>
<reference evidence="2 3" key="1">
    <citation type="submission" date="2018-03" db="EMBL/GenBank/DDBJ databases">
        <title>The Complete Genome of Celeribacter baekdonensis strain LH4, a Thiosulfate-Oxidizing Alphaproteobacterium Isolated from Gulf of Mexico Continental Slope Sediments.</title>
        <authorList>
            <person name="Flood B.E."/>
            <person name="Bailey J.V."/>
            <person name="Leprich D."/>
        </authorList>
    </citation>
    <scope>NUCLEOTIDE SEQUENCE [LARGE SCALE GENOMIC DNA]</scope>
    <source>
        <strain evidence="2 3">LH4</strain>
    </source>
</reference>